<dbReference type="AlphaFoldDB" id="A0A0L0HHA8"/>
<dbReference type="OrthoDB" id="18234at2759"/>
<keyword evidence="5" id="KW-1185">Reference proteome</keyword>
<feature type="compositionally biased region" description="Polar residues" evidence="1">
    <location>
        <begin position="749"/>
        <end position="781"/>
    </location>
</feature>
<feature type="compositionally biased region" description="Acidic residues" evidence="1">
    <location>
        <begin position="473"/>
        <end position="488"/>
    </location>
</feature>
<dbReference type="RefSeq" id="XP_016608890.1">
    <property type="nucleotide sequence ID" value="XM_016752202.1"/>
</dbReference>
<dbReference type="STRING" id="645134.A0A0L0HHA8"/>
<evidence type="ECO:0000259" key="3">
    <source>
        <dbReference type="SMART" id="SM01293"/>
    </source>
</evidence>
<evidence type="ECO:0000259" key="2">
    <source>
        <dbReference type="SMART" id="SM01292"/>
    </source>
</evidence>
<accession>A0A0L0HHA8</accession>
<proteinExistence type="predicted"/>
<feature type="compositionally biased region" description="Basic and acidic residues" evidence="1">
    <location>
        <begin position="461"/>
        <end position="472"/>
    </location>
</feature>
<dbReference type="PANTHER" id="PTHR13239:SF4">
    <property type="entry name" value="AT25231P"/>
    <property type="match status" value="1"/>
</dbReference>
<dbReference type="eggNOG" id="KOG3680">
    <property type="taxonomic scope" value="Eukaryota"/>
</dbReference>
<dbReference type="OMA" id="KMTRAMR"/>
<dbReference type="InterPro" id="IPR040185">
    <property type="entry name" value="Far11/STRP"/>
</dbReference>
<feature type="domain" description="Far11/STRP N-terminal" evidence="2">
    <location>
        <begin position="118"/>
        <end position="395"/>
    </location>
</feature>
<feature type="region of interest" description="Disordered" evidence="1">
    <location>
        <begin position="461"/>
        <end position="518"/>
    </location>
</feature>
<dbReference type="EMBL" id="KQ257455">
    <property type="protein sequence ID" value="KND00851.1"/>
    <property type="molecule type" value="Genomic_DNA"/>
</dbReference>
<dbReference type="InParanoid" id="A0A0L0HHA8"/>
<dbReference type="VEuPathDB" id="FungiDB:SPPG_03955"/>
<dbReference type="Pfam" id="PF07923">
    <property type="entry name" value="N1221"/>
    <property type="match status" value="1"/>
</dbReference>
<dbReference type="GO" id="GO:0007010">
    <property type="term" value="P:cytoskeleton organization"/>
    <property type="evidence" value="ECO:0007669"/>
    <property type="project" value="TreeGrafter"/>
</dbReference>
<sequence>MIVERKPLSLPPPVVFAPRPIHTTLQNAHSVVPPPLPPTPPPPPFDPSAPLPSLNDIKQGEHAASPADATEGLTEDTQLLNGTSTSTLTDTSDLKSRLLRARENSLRKMHGGEPPRKPPQYDFIYADHDSIENEINEFYNYQDKAHILEGKVLFHSDFASEWASASAKVRRDYISLLLERLELRDPEERYTAAKKLLYIAQGVFAETSGQEEQLRNIREYNKLLFELGALEYYFGAVKVVSNTLDVISRVTDPQVTAAERQVAMDLANGETSVYLSLLCLMVEVNAKDPRLANELMDVNPTMAGYLFSLVAQLAEGNRKHYPVKKLLLLLWKVLLCSVGDTKRLKDLKNASRAIEGLPRSPSDNVFLKSTPQDYHNYHLITATRYPTYVTPSVESISPAGVRLAEPLPTSIRRQLQQPPLIQPFTDANELLPRAFQESVELYRKHNYISLSSVQIAKEKARMEREDLRKQRDDDDTGNPDIMDGMEDDSISHLGSERKRDVQAMRPGVRGGGKRARKEDSAGLKRVELLYRHILPNMGTYIGMLIRLLYYVNLGNIVNSSGAPGKQEGEGTNINGTGKDTNPSLPSPDAGKSSWTTDIPLSQMTIEQKQEYFDRVDLNRHKEVVTKAVSAILLLLLKAAKCHHALKFEYIAQLLVDNNCAILILKMLSTWLQNPPAPSPTHSDHDASGWPDAPSSGSRAQQPPYGMASGWLSARDEPAELNFFHFCQANKEIDRATSADVDAMDVSSDGQLSAASTAQNGIDSSDSTHNLSTSNSRRASVSTDRRTPSCFRNFFTAISLLRILQKLTKSKTHRVLALVQWKASAVLKRVMKVHHVGLQLYALKLLKSQIPFLGKKWRSSNMKVITAIYMHLRPYLKDDFLSGDVDVDVDEALAQEQGLRLLISSYHENRYGGLFSSSAPTPGDGEDSDSHVDELDLILSLSRRVSYDDGDTSHVRFITSGVRNPAYHDHLDLDVNFMENYEEWLRHEVYEPDSTGSNALWNTGIDVFRSSPPNGANGDVSPADLPSIRPRSLFSATQRFSKEMLSDYYDDTEWTWDEDDGVLGIGTGVSMWDDHADGLLSPENFEDGEMANGWKWHTGVNGSTEGSEASSDSGIGSWEEEDGERNRKQPGAQEDNYYWPDELPVQDAYVDAFDHTNSDSAPEDTMDVDGLT</sequence>
<dbReference type="PANTHER" id="PTHR13239">
    <property type="entry name" value="PROTEIN REQUIRED FOR HYPHAL ANASTOMOSIS HAM-2"/>
    <property type="match status" value="1"/>
</dbReference>
<feature type="compositionally biased region" description="Polar residues" evidence="1">
    <location>
        <begin position="1099"/>
        <end position="1113"/>
    </location>
</feature>
<gene>
    <name evidence="4" type="ORF">SPPG_03955</name>
</gene>
<organism evidence="4 5">
    <name type="scientific">Spizellomyces punctatus (strain DAOM BR117)</name>
    <dbReference type="NCBI Taxonomy" id="645134"/>
    <lineage>
        <taxon>Eukaryota</taxon>
        <taxon>Fungi</taxon>
        <taxon>Fungi incertae sedis</taxon>
        <taxon>Chytridiomycota</taxon>
        <taxon>Chytridiomycota incertae sedis</taxon>
        <taxon>Chytridiomycetes</taxon>
        <taxon>Spizellomycetales</taxon>
        <taxon>Spizellomycetaceae</taxon>
        <taxon>Spizellomyces</taxon>
    </lineage>
</organism>
<evidence type="ECO:0000313" key="4">
    <source>
        <dbReference type="EMBL" id="KND00851.1"/>
    </source>
</evidence>
<evidence type="ECO:0000256" key="1">
    <source>
        <dbReference type="SAM" id="MobiDB-lite"/>
    </source>
</evidence>
<feature type="region of interest" description="Disordered" evidence="1">
    <location>
        <begin position="674"/>
        <end position="710"/>
    </location>
</feature>
<reference evidence="4 5" key="1">
    <citation type="submission" date="2009-08" db="EMBL/GenBank/DDBJ databases">
        <title>The Genome Sequence of Spizellomyces punctatus strain DAOM BR117.</title>
        <authorList>
            <consortium name="The Broad Institute Genome Sequencing Platform"/>
            <person name="Russ C."/>
            <person name="Cuomo C."/>
            <person name="Shea T."/>
            <person name="Young S.K."/>
            <person name="Zeng Q."/>
            <person name="Koehrsen M."/>
            <person name="Haas B."/>
            <person name="Borodovsky M."/>
            <person name="Guigo R."/>
            <person name="Alvarado L."/>
            <person name="Berlin A."/>
            <person name="Bochicchio J."/>
            <person name="Borenstein D."/>
            <person name="Chapman S."/>
            <person name="Chen Z."/>
            <person name="Engels R."/>
            <person name="Freedman E."/>
            <person name="Gellesch M."/>
            <person name="Goldberg J."/>
            <person name="Griggs A."/>
            <person name="Gujja S."/>
            <person name="Heiman D."/>
            <person name="Hepburn T."/>
            <person name="Howarth C."/>
            <person name="Jen D."/>
            <person name="Larson L."/>
            <person name="Lewis B."/>
            <person name="Mehta T."/>
            <person name="Park D."/>
            <person name="Pearson M."/>
            <person name="Roberts A."/>
            <person name="Saif S."/>
            <person name="Shenoy N."/>
            <person name="Sisk P."/>
            <person name="Stolte C."/>
            <person name="Sykes S."/>
            <person name="Thomson T."/>
            <person name="Walk T."/>
            <person name="White J."/>
            <person name="Yandava C."/>
            <person name="Burger G."/>
            <person name="Gray M.W."/>
            <person name="Holland P.W.H."/>
            <person name="King N."/>
            <person name="Lang F.B.F."/>
            <person name="Roger A.J."/>
            <person name="Ruiz-Trillo I."/>
            <person name="Lander E."/>
            <person name="Nusbaum C."/>
        </authorList>
    </citation>
    <scope>NUCLEOTIDE SEQUENCE [LARGE SCALE GENOMIC DNA]</scope>
    <source>
        <strain evidence="4 5">DAOM BR117</strain>
    </source>
</reference>
<feature type="compositionally biased region" description="Low complexity" evidence="1">
    <location>
        <begin position="77"/>
        <end position="91"/>
    </location>
</feature>
<protein>
    <recommendedName>
        <fullName evidence="6">Far11/STRP C-terminal domain-containing protein</fullName>
    </recommendedName>
</protein>
<dbReference type="GeneID" id="27687434"/>
<dbReference type="FunCoup" id="A0A0L0HHA8">
    <property type="interactions" value="416"/>
</dbReference>
<dbReference type="SMART" id="SM01292">
    <property type="entry name" value="N1221"/>
    <property type="match status" value="1"/>
</dbReference>
<feature type="region of interest" description="Disordered" evidence="1">
    <location>
        <begin position="26"/>
        <end position="95"/>
    </location>
</feature>
<evidence type="ECO:0000313" key="5">
    <source>
        <dbReference type="Proteomes" id="UP000053201"/>
    </source>
</evidence>
<feature type="compositionally biased region" description="Pro residues" evidence="1">
    <location>
        <begin position="32"/>
        <end position="50"/>
    </location>
</feature>
<dbReference type="Proteomes" id="UP000053201">
    <property type="component" value="Unassembled WGS sequence"/>
</dbReference>
<dbReference type="SMART" id="SM01293">
    <property type="entry name" value="DUF3402"/>
    <property type="match status" value="1"/>
</dbReference>
<feature type="region of interest" description="Disordered" evidence="1">
    <location>
        <begin position="749"/>
        <end position="783"/>
    </location>
</feature>
<feature type="region of interest" description="Disordered" evidence="1">
    <location>
        <begin position="1081"/>
        <end position="1138"/>
    </location>
</feature>
<dbReference type="Pfam" id="PF11882">
    <property type="entry name" value="DUF3402"/>
    <property type="match status" value="1"/>
</dbReference>
<name>A0A0L0HHA8_SPIPD</name>
<dbReference type="InterPro" id="IPR012486">
    <property type="entry name" value="Far11/STRP_N"/>
</dbReference>
<feature type="region of interest" description="Disordered" evidence="1">
    <location>
        <begin position="561"/>
        <end position="593"/>
    </location>
</feature>
<feature type="compositionally biased region" description="Polar residues" evidence="1">
    <location>
        <begin position="569"/>
        <end position="583"/>
    </location>
</feature>
<dbReference type="InterPro" id="IPR021819">
    <property type="entry name" value="Far11/STRP_C"/>
</dbReference>
<dbReference type="GO" id="GO:0005829">
    <property type="term" value="C:cytosol"/>
    <property type="evidence" value="ECO:0007669"/>
    <property type="project" value="TreeGrafter"/>
</dbReference>
<evidence type="ECO:0008006" key="6">
    <source>
        <dbReference type="Google" id="ProtNLM"/>
    </source>
</evidence>
<feature type="domain" description="Far11/STRP C-terminal" evidence="3">
    <location>
        <begin position="432"/>
        <end position="980"/>
    </location>
</feature>